<evidence type="ECO:0000256" key="1">
    <source>
        <dbReference type="SAM" id="MobiDB-lite"/>
    </source>
</evidence>
<dbReference type="EMBL" id="CADCVO010000265">
    <property type="protein sequence ID" value="CAA9490063.1"/>
    <property type="molecule type" value="Genomic_DNA"/>
</dbReference>
<dbReference type="AlphaFoldDB" id="A0A6J4S5H0"/>
<protein>
    <submittedName>
        <fullName evidence="2">Uncharacterized protein</fullName>
    </submittedName>
</protein>
<proteinExistence type="predicted"/>
<sequence length="161" mass="17837">MRRERELHERHMPGAHDSVVQPIGDREVIVRLAVGVLVVDVPRAPVRERPADAAVEDVVRAHVIRPLGDRADDAQRALAAGCVRPVQLVVADARPDALHRPPRVRAVYGDPRRRDAGRRRLRRGREGRGAGTLLNPWHALPLQAQRAPPPERPPRGYAATA</sequence>
<feature type="compositionally biased region" description="Basic residues" evidence="1">
    <location>
        <begin position="115"/>
        <end position="125"/>
    </location>
</feature>
<gene>
    <name evidence="2" type="ORF">AVDCRST_MAG13-1690</name>
</gene>
<feature type="region of interest" description="Disordered" evidence="1">
    <location>
        <begin position="109"/>
        <end position="161"/>
    </location>
</feature>
<reference evidence="2" key="1">
    <citation type="submission" date="2020-02" db="EMBL/GenBank/DDBJ databases">
        <authorList>
            <person name="Meier V. D."/>
        </authorList>
    </citation>
    <scope>NUCLEOTIDE SEQUENCE</scope>
    <source>
        <strain evidence="2">AVDCRST_MAG13</strain>
    </source>
</reference>
<evidence type="ECO:0000313" key="2">
    <source>
        <dbReference type="EMBL" id="CAA9490063.1"/>
    </source>
</evidence>
<name>A0A6J4S5H0_9ACTN</name>
<organism evidence="2">
    <name type="scientific">uncultured Solirubrobacteraceae bacterium</name>
    <dbReference type="NCBI Taxonomy" id="1162706"/>
    <lineage>
        <taxon>Bacteria</taxon>
        <taxon>Bacillati</taxon>
        <taxon>Actinomycetota</taxon>
        <taxon>Thermoleophilia</taxon>
        <taxon>Solirubrobacterales</taxon>
        <taxon>Solirubrobacteraceae</taxon>
        <taxon>environmental samples</taxon>
    </lineage>
</organism>
<accession>A0A6J4S5H0</accession>